<dbReference type="Pfam" id="PF13424">
    <property type="entry name" value="TPR_12"/>
    <property type="match status" value="2"/>
</dbReference>
<reference evidence="1 2" key="1">
    <citation type="submission" date="2019-04" db="EMBL/GenBank/DDBJ databases">
        <title>Friends and foes A comparative genomics study of 23 Aspergillus species from section Flavi.</title>
        <authorList>
            <consortium name="DOE Joint Genome Institute"/>
            <person name="Kjaerbolling I."/>
            <person name="Vesth T."/>
            <person name="Frisvad J.C."/>
            <person name="Nybo J.L."/>
            <person name="Theobald S."/>
            <person name="Kildgaard S."/>
            <person name="Isbrandt T."/>
            <person name="Kuo A."/>
            <person name="Sato A."/>
            <person name="Lyhne E.K."/>
            <person name="Kogle M.E."/>
            <person name="Wiebenga A."/>
            <person name="Kun R.S."/>
            <person name="Lubbers R.J."/>
            <person name="Makela M.R."/>
            <person name="Barry K."/>
            <person name="Chovatia M."/>
            <person name="Clum A."/>
            <person name="Daum C."/>
            <person name="Haridas S."/>
            <person name="He G."/>
            <person name="LaButti K."/>
            <person name="Lipzen A."/>
            <person name="Mondo S."/>
            <person name="Riley R."/>
            <person name="Salamov A."/>
            <person name="Simmons B.A."/>
            <person name="Magnuson J.K."/>
            <person name="Henrissat B."/>
            <person name="Mortensen U.H."/>
            <person name="Larsen T.O."/>
            <person name="Devries R.P."/>
            <person name="Grigoriev I.V."/>
            <person name="Machida M."/>
            <person name="Baker S.E."/>
            <person name="Andersen M.R."/>
        </authorList>
    </citation>
    <scope>NUCLEOTIDE SEQUENCE [LARGE SCALE GENOMIC DNA]</scope>
    <source>
        <strain evidence="1 2">CBS 151.66</strain>
    </source>
</reference>
<dbReference type="AlphaFoldDB" id="A0A5N5WQ35"/>
<accession>A0A5N5WQ35</accession>
<dbReference type="Gene3D" id="1.25.40.10">
    <property type="entry name" value="Tetratricopeptide repeat domain"/>
    <property type="match status" value="1"/>
</dbReference>
<dbReference type="SUPFAM" id="SSF48452">
    <property type="entry name" value="TPR-like"/>
    <property type="match status" value="2"/>
</dbReference>
<organism evidence="1 2">
    <name type="scientific">Aspergillus leporis</name>
    <dbReference type="NCBI Taxonomy" id="41062"/>
    <lineage>
        <taxon>Eukaryota</taxon>
        <taxon>Fungi</taxon>
        <taxon>Dikarya</taxon>
        <taxon>Ascomycota</taxon>
        <taxon>Pezizomycotina</taxon>
        <taxon>Eurotiomycetes</taxon>
        <taxon>Eurotiomycetidae</taxon>
        <taxon>Eurotiales</taxon>
        <taxon>Aspergillaceae</taxon>
        <taxon>Aspergillus</taxon>
        <taxon>Aspergillus subgen. Circumdati</taxon>
    </lineage>
</organism>
<dbReference type="InterPro" id="IPR019734">
    <property type="entry name" value="TPR_rpt"/>
</dbReference>
<proteinExistence type="predicted"/>
<dbReference type="Proteomes" id="UP000326565">
    <property type="component" value="Unassembled WGS sequence"/>
</dbReference>
<evidence type="ECO:0008006" key="3">
    <source>
        <dbReference type="Google" id="ProtNLM"/>
    </source>
</evidence>
<dbReference type="OrthoDB" id="1658288at2759"/>
<gene>
    <name evidence="1" type="ORF">BDV29DRAFT_160237</name>
</gene>
<dbReference type="Pfam" id="PF13374">
    <property type="entry name" value="TPR_10"/>
    <property type="match status" value="1"/>
</dbReference>
<name>A0A5N5WQ35_9EURO</name>
<protein>
    <recommendedName>
        <fullName evidence="3">TPR-like protein</fullName>
    </recommendedName>
</protein>
<sequence>MFDSGIHELAHRLDGLPLAIVLDGSFIRRTGMSYRKYLDHYNQTWRELQGAAPHRGYSNGNMLTVWKLSYNEIKKIFPLVARLLYLLSFFFQKDIWFELLQNGLRAPDPPQWFSLVVSTEIHFSQVIEVLLNLPMVQQQLGTGSYSLHPVVQDWCQHELPRIDLDLKETERTNSIIAAVATGYGVPSLSGKVFWILERRLLPHADGIRQLLNYELETFQNQGLLSVFHSLGRLFWSLGKLKEAEEMYKLALTGREKVLGSKNISTIDTIHSIGLLYRGQERLKEAENMYQQALIGCQEILGPDHISTLGTVHNLGNLYTDQAKWNEAESLYQKVLTGYKKVFSLNHASTLDIIISFGNLYWNKGEIMKAEEKFKHAYDGWEKIFGPDQPSTIRAISNLGSIDQNQGRLVEVEKMYQ</sequence>
<dbReference type="EMBL" id="ML732295">
    <property type="protein sequence ID" value="KAB8070648.1"/>
    <property type="molecule type" value="Genomic_DNA"/>
</dbReference>
<evidence type="ECO:0000313" key="2">
    <source>
        <dbReference type="Proteomes" id="UP000326565"/>
    </source>
</evidence>
<dbReference type="InterPro" id="IPR053137">
    <property type="entry name" value="NLR-like"/>
</dbReference>
<dbReference type="PANTHER" id="PTHR46082">
    <property type="entry name" value="ATP/GTP-BINDING PROTEIN-RELATED"/>
    <property type="match status" value="1"/>
</dbReference>
<dbReference type="PANTHER" id="PTHR46082:SF6">
    <property type="entry name" value="AAA+ ATPASE DOMAIN-CONTAINING PROTEIN-RELATED"/>
    <property type="match status" value="1"/>
</dbReference>
<dbReference type="SMART" id="SM00028">
    <property type="entry name" value="TPR"/>
    <property type="match status" value="3"/>
</dbReference>
<keyword evidence="2" id="KW-1185">Reference proteome</keyword>
<evidence type="ECO:0000313" key="1">
    <source>
        <dbReference type="EMBL" id="KAB8070648.1"/>
    </source>
</evidence>
<dbReference type="InterPro" id="IPR011990">
    <property type="entry name" value="TPR-like_helical_dom_sf"/>
</dbReference>